<proteinExistence type="predicted"/>
<reference evidence="1 2" key="1">
    <citation type="submission" date="2018-08" db="EMBL/GenBank/DDBJ databases">
        <title>Diversity &amp; Physiological Properties of Lignin-Decomposing Actinobacteria from Soil.</title>
        <authorList>
            <person name="Roh S.G."/>
            <person name="Kim S.B."/>
        </authorList>
    </citation>
    <scope>NUCLEOTIDE SEQUENCE [LARGE SCALE GENOMIC DNA]</scope>
    <source>
        <strain evidence="1 2">MMS17-GH009</strain>
    </source>
</reference>
<dbReference type="EMBL" id="QVIG01000001">
    <property type="protein sequence ID" value="RGD56573.1"/>
    <property type="molecule type" value="Genomic_DNA"/>
</dbReference>
<evidence type="ECO:0000313" key="1">
    <source>
        <dbReference type="EMBL" id="RGD56573.1"/>
    </source>
</evidence>
<sequence>MLVDGTAAGRPKCRLREDALARLTVLQIAEVLVGFVELEERFGIPCVMHEISTGCSVRPGNHQV</sequence>
<keyword evidence="2" id="KW-1185">Reference proteome</keyword>
<dbReference type="AlphaFoldDB" id="A0A372ZL40"/>
<name>A0A372ZL40_9ACTN</name>
<organism evidence="1 2">
    <name type="scientific">Kitasatospora xanthocidica</name>
    <dbReference type="NCBI Taxonomy" id="83382"/>
    <lineage>
        <taxon>Bacteria</taxon>
        <taxon>Bacillati</taxon>
        <taxon>Actinomycetota</taxon>
        <taxon>Actinomycetes</taxon>
        <taxon>Kitasatosporales</taxon>
        <taxon>Streptomycetaceae</taxon>
        <taxon>Kitasatospora</taxon>
    </lineage>
</organism>
<protein>
    <submittedName>
        <fullName evidence="1">Uncharacterized protein</fullName>
    </submittedName>
</protein>
<accession>A0A372ZL40</accession>
<dbReference type="Proteomes" id="UP000263377">
    <property type="component" value="Unassembled WGS sequence"/>
</dbReference>
<gene>
    <name evidence="1" type="ORF">DR950_01090</name>
</gene>
<evidence type="ECO:0000313" key="2">
    <source>
        <dbReference type="Proteomes" id="UP000263377"/>
    </source>
</evidence>
<comment type="caution">
    <text evidence="1">The sequence shown here is derived from an EMBL/GenBank/DDBJ whole genome shotgun (WGS) entry which is preliminary data.</text>
</comment>